<dbReference type="AlphaFoldDB" id="A0A6C0LC55"/>
<proteinExistence type="predicted"/>
<reference evidence="1" key="1">
    <citation type="journal article" date="2020" name="Nature">
        <title>Giant virus diversity and host interactions through global metagenomics.</title>
        <authorList>
            <person name="Schulz F."/>
            <person name="Roux S."/>
            <person name="Paez-Espino D."/>
            <person name="Jungbluth S."/>
            <person name="Walsh D.A."/>
            <person name="Denef V.J."/>
            <person name="McMahon K.D."/>
            <person name="Konstantinidis K.T."/>
            <person name="Eloe-Fadrosh E.A."/>
            <person name="Kyrpides N.C."/>
            <person name="Woyke T."/>
        </authorList>
    </citation>
    <scope>NUCLEOTIDE SEQUENCE</scope>
    <source>
        <strain evidence="1">GVMAG-M-3300027770-17</strain>
    </source>
</reference>
<organism evidence="1">
    <name type="scientific">viral metagenome</name>
    <dbReference type="NCBI Taxonomy" id="1070528"/>
    <lineage>
        <taxon>unclassified sequences</taxon>
        <taxon>metagenomes</taxon>
        <taxon>organismal metagenomes</taxon>
    </lineage>
</organism>
<dbReference type="EMBL" id="MN740468">
    <property type="protein sequence ID" value="QHU28017.1"/>
    <property type="molecule type" value="Genomic_DNA"/>
</dbReference>
<sequence length="103" mass="12308">MESIEGCFPPTIKIYNIGLIELIFENVENIDVKQKKISMYPSDIRDIEFSLVFDNIEKRNTFAVHVSYYTQKQVIRNLSIYMYKTTTEKEARRFYNLLIKLKD</sequence>
<accession>A0A6C0LC55</accession>
<evidence type="ECO:0000313" key="1">
    <source>
        <dbReference type="EMBL" id="QHU28017.1"/>
    </source>
</evidence>
<protein>
    <submittedName>
        <fullName evidence="1">Uncharacterized protein</fullName>
    </submittedName>
</protein>
<name>A0A6C0LC55_9ZZZZ</name>